<dbReference type="EMBL" id="FQTU01000005">
    <property type="protein sequence ID" value="SHE66777.1"/>
    <property type="molecule type" value="Genomic_DNA"/>
</dbReference>
<dbReference type="InterPro" id="IPR043129">
    <property type="entry name" value="ATPase_NBD"/>
</dbReference>
<dbReference type="AlphaFoldDB" id="A0A1M4VD06"/>
<evidence type="ECO:0000313" key="2">
    <source>
        <dbReference type="EMBL" id="SHE66777.1"/>
    </source>
</evidence>
<dbReference type="STRING" id="1120975.SAMN02746064_00949"/>
<dbReference type="GO" id="GO:0002949">
    <property type="term" value="P:tRNA threonylcarbamoyladenosine modification"/>
    <property type="evidence" value="ECO:0007669"/>
    <property type="project" value="InterPro"/>
</dbReference>
<name>A0A1M4VD06_9FIRM</name>
<evidence type="ECO:0000259" key="1">
    <source>
        <dbReference type="Pfam" id="PF00814"/>
    </source>
</evidence>
<dbReference type="PANTHER" id="PTHR11735:SF11">
    <property type="entry name" value="TRNA THREONYLCARBAMOYLADENOSINE BIOSYNTHESIS PROTEIN TSAB"/>
    <property type="match status" value="1"/>
</dbReference>
<dbReference type="SUPFAM" id="SSF53067">
    <property type="entry name" value="Actin-like ATPase domain"/>
    <property type="match status" value="2"/>
</dbReference>
<evidence type="ECO:0000313" key="3">
    <source>
        <dbReference type="Proteomes" id="UP000184251"/>
    </source>
</evidence>
<feature type="domain" description="Gcp-like" evidence="1">
    <location>
        <begin position="33"/>
        <end position="227"/>
    </location>
</feature>
<gene>
    <name evidence="2" type="ORF">SAMN02746064_00949</name>
</gene>
<dbReference type="GO" id="GO:0005829">
    <property type="term" value="C:cytosol"/>
    <property type="evidence" value="ECO:0007669"/>
    <property type="project" value="TreeGrafter"/>
</dbReference>
<organism evidence="2 3">
    <name type="scientific">Alkalibacter saccharofermentans DSM 14828</name>
    <dbReference type="NCBI Taxonomy" id="1120975"/>
    <lineage>
        <taxon>Bacteria</taxon>
        <taxon>Bacillati</taxon>
        <taxon>Bacillota</taxon>
        <taxon>Clostridia</taxon>
        <taxon>Eubacteriales</taxon>
        <taxon>Eubacteriaceae</taxon>
        <taxon>Alkalibacter</taxon>
    </lineage>
</organism>
<dbReference type="CDD" id="cd24032">
    <property type="entry name" value="ASKHA_NBD_TsaB"/>
    <property type="match status" value="1"/>
</dbReference>
<accession>A0A1M4VD06</accession>
<dbReference type="RefSeq" id="WP_073269940.1">
    <property type="nucleotide sequence ID" value="NZ_FQTU01000005.1"/>
</dbReference>
<reference evidence="2 3" key="1">
    <citation type="submission" date="2016-11" db="EMBL/GenBank/DDBJ databases">
        <authorList>
            <person name="Jaros S."/>
            <person name="Januszkiewicz K."/>
            <person name="Wedrychowicz H."/>
        </authorList>
    </citation>
    <scope>NUCLEOTIDE SEQUENCE [LARGE SCALE GENOMIC DNA]</scope>
    <source>
        <strain evidence="2 3">DSM 14828</strain>
    </source>
</reference>
<dbReference type="Pfam" id="PF00814">
    <property type="entry name" value="TsaD"/>
    <property type="match status" value="1"/>
</dbReference>
<sequence>MIILGIDTSTASTSVAISVDGETICEITANHRQTHSEQLMYLVDEVLKISSLTLSEVDCFACVNGPGSFTGLRIGAASVKGMAQFEDKSIIGVSLLEVLAYGAGAFQGLICPIVDAQRDQVYAGFYKWEDGRLESVKKDMVAGIKEATSFALSFALPVAFTGDGIKKLGEMPEHEDGDLTILKAPYRIPKAGMLCYAAWEKAMKKENIYTWEEFEPDYFRKSQAEIQMDKKRDEKNEQV</sequence>
<dbReference type="NCBIfam" id="TIGR03725">
    <property type="entry name" value="T6A_YeaZ"/>
    <property type="match status" value="1"/>
</dbReference>
<dbReference type="OrthoDB" id="9784166at2"/>
<proteinExistence type="predicted"/>
<dbReference type="Gene3D" id="3.30.420.40">
    <property type="match status" value="2"/>
</dbReference>
<keyword evidence="3" id="KW-1185">Reference proteome</keyword>
<dbReference type="InterPro" id="IPR022496">
    <property type="entry name" value="T6A_TsaB"/>
</dbReference>
<dbReference type="Proteomes" id="UP000184251">
    <property type="component" value="Unassembled WGS sequence"/>
</dbReference>
<dbReference type="PANTHER" id="PTHR11735">
    <property type="entry name" value="TRNA N6-ADENOSINE THREONYLCARBAMOYLTRANSFERASE"/>
    <property type="match status" value="1"/>
</dbReference>
<protein>
    <submittedName>
        <fullName evidence="2">N6-L-threonylcarbamoyladenine synthase</fullName>
    </submittedName>
</protein>
<dbReference type="InterPro" id="IPR000905">
    <property type="entry name" value="Gcp-like_dom"/>
</dbReference>